<accession>A0A344L5C3</accession>
<dbReference type="AlphaFoldDB" id="A0A344L5C3"/>
<organism evidence="1 2">
    <name type="scientific">Amycolatopsis albispora</name>
    <dbReference type="NCBI Taxonomy" id="1804986"/>
    <lineage>
        <taxon>Bacteria</taxon>
        <taxon>Bacillati</taxon>
        <taxon>Actinomycetota</taxon>
        <taxon>Actinomycetes</taxon>
        <taxon>Pseudonocardiales</taxon>
        <taxon>Pseudonocardiaceae</taxon>
        <taxon>Amycolatopsis</taxon>
    </lineage>
</organism>
<gene>
    <name evidence="1" type="ORF">A4R43_12370</name>
</gene>
<dbReference type="Proteomes" id="UP000250434">
    <property type="component" value="Chromosome"/>
</dbReference>
<dbReference type="KEGG" id="aab:A4R43_12370"/>
<dbReference type="RefSeq" id="WP_113692489.1">
    <property type="nucleotide sequence ID" value="NZ_CP015163.1"/>
</dbReference>
<proteinExistence type="predicted"/>
<dbReference type="OrthoDB" id="9880961at2"/>
<protein>
    <submittedName>
        <fullName evidence="1">Uncharacterized protein</fullName>
    </submittedName>
</protein>
<name>A0A344L5C3_9PSEU</name>
<sequence>MTGFNAALQAADESFGNTRAAFDKHLGAAKERLDRTRRDVTNPPAALHREAVEYFRDGRGGPTLQSLQLAVDTGTTTWADIALGRAGALSEQFKADAATIAQVCKQLADAYHEGGDPRAFTEDAW</sequence>
<evidence type="ECO:0000313" key="2">
    <source>
        <dbReference type="Proteomes" id="UP000250434"/>
    </source>
</evidence>
<evidence type="ECO:0000313" key="1">
    <source>
        <dbReference type="EMBL" id="AXB43247.1"/>
    </source>
</evidence>
<reference evidence="1 2" key="1">
    <citation type="submission" date="2016-04" db="EMBL/GenBank/DDBJ databases">
        <title>Complete genome sequence and analysis of deep-sea sediment isolate, Amycolatopsis sp. WP1.</title>
        <authorList>
            <person name="Wang H."/>
            <person name="Chen S."/>
            <person name="Wu Q."/>
        </authorList>
    </citation>
    <scope>NUCLEOTIDE SEQUENCE [LARGE SCALE GENOMIC DNA]</scope>
    <source>
        <strain evidence="1 2">WP1</strain>
    </source>
</reference>
<keyword evidence="2" id="KW-1185">Reference proteome</keyword>
<dbReference type="EMBL" id="CP015163">
    <property type="protein sequence ID" value="AXB43247.1"/>
    <property type="molecule type" value="Genomic_DNA"/>
</dbReference>